<evidence type="ECO:0000256" key="1">
    <source>
        <dbReference type="ARBA" id="ARBA00007637"/>
    </source>
</evidence>
<accession>A0A2K4ZJZ9</accession>
<sequence>MKKALFIGGTGTISTAIVNRLTQDPLWEVWLLNRGIHKRDLPDNVRLITADIHNEQDVAEKLKDLTFDAVCEFIGFTVKDVERDYRLFQGKTKQYIYISSASAYHKPAANYIITEGTTLANPHWQYSRDKIVCEEFLMQKYREEGFPVTIVRPSHTYDERRIPLGVHGDGGSWQVIRRMMEGKPVIIPGDGTSLWTLTFNRDFAIGYTGLMGNRRAIGEAFHITGDEALTWNQIYATVADALNVKLNACHVSSEFLAAAGIPYGYDFEGSLIGDKAVSVVFDNTKLKRVVPDMRTTVRFDQGVQIALDYILAHPEECQTPDPAFDAWCDRVINVLERAKKEMEDSGK</sequence>
<dbReference type="EMBL" id="OFSM01000019">
    <property type="protein sequence ID" value="SOY30780.1"/>
    <property type="molecule type" value="Genomic_DNA"/>
</dbReference>
<proteinExistence type="inferred from homology"/>
<dbReference type="Pfam" id="PF01370">
    <property type="entry name" value="Epimerase"/>
    <property type="match status" value="1"/>
</dbReference>
<dbReference type="RefSeq" id="WP_103240797.1">
    <property type="nucleotide sequence ID" value="NZ_JANJZD010000019.1"/>
</dbReference>
<evidence type="ECO:0000313" key="4">
    <source>
        <dbReference type="Proteomes" id="UP000236311"/>
    </source>
</evidence>
<keyword evidence="4" id="KW-1185">Reference proteome</keyword>
<gene>
    <name evidence="3" type="ORF">AMURIS_03511</name>
</gene>
<organism evidence="3 4">
    <name type="scientific">Acetatifactor muris</name>
    <dbReference type="NCBI Taxonomy" id="879566"/>
    <lineage>
        <taxon>Bacteria</taxon>
        <taxon>Bacillati</taxon>
        <taxon>Bacillota</taxon>
        <taxon>Clostridia</taxon>
        <taxon>Lachnospirales</taxon>
        <taxon>Lachnospiraceae</taxon>
        <taxon>Acetatifactor</taxon>
    </lineage>
</organism>
<evidence type="ECO:0000259" key="2">
    <source>
        <dbReference type="Pfam" id="PF01370"/>
    </source>
</evidence>
<dbReference type="SUPFAM" id="SSF51735">
    <property type="entry name" value="NAD(P)-binding Rossmann-fold domains"/>
    <property type="match status" value="1"/>
</dbReference>
<comment type="similarity">
    <text evidence="1">Belongs to the NAD(P)-dependent epimerase/dehydratase family.</text>
</comment>
<dbReference type="PANTHER" id="PTHR43000">
    <property type="entry name" value="DTDP-D-GLUCOSE 4,6-DEHYDRATASE-RELATED"/>
    <property type="match status" value="1"/>
</dbReference>
<dbReference type="Proteomes" id="UP000236311">
    <property type="component" value="Unassembled WGS sequence"/>
</dbReference>
<dbReference type="AlphaFoldDB" id="A0A2K4ZJZ9"/>
<evidence type="ECO:0000313" key="3">
    <source>
        <dbReference type="EMBL" id="SOY30780.1"/>
    </source>
</evidence>
<dbReference type="InterPro" id="IPR001509">
    <property type="entry name" value="Epimerase_deHydtase"/>
</dbReference>
<dbReference type="InterPro" id="IPR036291">
    <property type="entry name" value="NAD(P)-bd_dom_sf"/>
</dbReference>
<protein>
    <submittedName>
        <fullName evidence="3">NAD dependent epimerase/dehydratase family protein</fullName>
    </submittedName>
</protein>
<dbReference type="Gene3D" id="3.40.50.720">
    <property type="entry name" value="NAD(P)-binding Rossmann-like Domain"/>
    <property type="match status" value="1"/>
</dbReference>
<dbReference type="OrthoDB" id="9776016at2"/>
<name>A0A2K4ZJZ9_9FIRM</name>
<reference evidence="3 4" key="1">
    <citation type="submission" date="2018-01" db="EMBL/GenBank/DDBJ databases">
        <authorList>
            <person name="Gaut B.S."/>
            <person name="Morton B.R."/>
            <person name="Clegg M.T."/>
            <person name="Duvall M.R."/>
        </authorList>
    </citation>
    <scope>NUCLEOTIDE SEQUENCE [LARGE SCALE GENOMIC DNA]</scope>
    <source>
        <strain evidence="3">GP69</strain>
    </source>
</reference>
<feature type="domain" description="NAD-dependent epimerase/dehydratase" evidence="2">
    <location>
        <begin position="5"/>
        <end position="217"/>
    </location>
</feature>